<keyword evidence="2" id="KW-1185">Reference proteome</keyword>
<proteinExistence type="predicted"/>
<dbReference type="EMBL" id="CM056795">
    <property type="protein sequence ID" value="KAJ8720714.1"/>
    <property type="molecule type" value="Genomic_DNA"/>
</dbReference>
<accession>A0ACC2QLX6</accession>
<protein>
    <submittedName>
        <fullName evidence="1">Uncharacterized protein</fullName>
    </submittedName>
</protein>
<name>A0ACC2QLX6_9NEOP</name>
<evidence type="ECO:0000313" key="1">
    <source>
        <dbReference type="EMBL" id="KAJ8720714.1"/>
    </source>
</evidence>
<gene>
    <name evidence="1" type="ORF">PYW08_006179</name>
</gene>
<comment type="caution">
    <text evidence="1">The sequence shown here is derived from an EMBL/GenBank/DDBJ whole genome shotgun (WGS) entry which is preliminary data.</text>
</comment>
<sequence length="414" mass="46905">MSQLEFEGQTENISESQLEFIKDVIEKEGFTDGKVTIEAVGEPGDNYGANVKRIVIEGENGNLTMIAKIAPTSEPIRLAMSFELMFSNETLLYTEILPKMLELQKNAEIPEEDQIKFPKCYGANGAPHEVILLEDLKTSGFTMMDRFESLSEEHMSSVVKNLAIYHSLSFVLRNKEPETYDDYKNKLQDLWGAMTKGGPDLLGFFNQIEAVALQVLEDPEQQDIVKGKVGEVIERVGEMTEFEQSSQFAVIQHGDCWTNNIMFKIEGEEVQQSMLIDYQQSKNFSPAYDLLYLVFNCTDHEMRVRNYYDWIDDYHDELEDSLSKYGLAVNDVYPREQLNADLKRYGKIALGCAILMTGTLTISPAEASKIKEAVESGNMDEIVGQVGNYNAETLVLFKKRIIDLVESFTLFGLL</sequence>
<evidence type="ECO:0000313" key="2">
    <source>
        <dbReference type="Proteomes" id="UP001231649"/>
    </source>
</evidence>
<dbReference type="Proteomes" id="UP001231649">
    <property type="component" value="Chromosome 19"/>
</dbReference>
<organism evidence="1 2">
    <name type="scientific">Mythimna loreyi</name>
    <dbReference type="NCBI Taxonomy" id="667449"/>
    <lineage>
        <taxon>Eukaryota</taxon>
        <taxon>Metazoa</taxon>
        <taxon>Ecdysozoa</taxon>
        <taxon>Arthropoda</taxon>
        <taxon>Hexapoda</taxon>
        <taxon>Insecta</taxon>
        <taxon>Pterygota</taxon>
        <taxon>Neoptera</taxon>
        <taxon>Endopterygota</taxon>
        <taxon>Lepidoptera</taxon>
        <taxon>Glossata</taxon>
        <taxon>Ditrysia</taxon>
        <taxon>Noctuoidea</taxon>
        <taxon>Noctuidae</taxon>
        <taxon>Noctuinae</taxon>
        <taxon>Hadenini</taxon>
        <taxon>Mythimna</taxon>
    </lineage>
</organism>
<reference evidence="1" key="1">
    <citation type="submission" date="2023-03" db="EMBL/GenBank/DDBJ databases">
        <title>Chromosome-level genomes of two armyworms, Mythimna separata and Mythimna loreyi, provide insights into the biosynthesis and reception of sex pheromones.</title>
        <authorList>
            <person name="Zhao H."/>
        </authorList>
    </citation>
    <scope>NUCLEOTIDE SEQUENCE</scope>
    <source>
        <strain evidence="1">BeijingLab</strain>
    </source>
</reference>